<dbReference type="GO" id="GO:0008168">
    <property type="term" value="F:methyltransferase activity"/>
    <property type="evidence" value="ECO:0007669"/>
    <property type="project" value="UniProtKB-KW"/>
</dbReference>
<dbReference type="InterPro" id="IPR038576">
    <property type="entry name" value="Methyltransf_Zn-bd_dom_put_sf"/>
</dbReference>
<name>A0A316GHK4_9RHOB</name>
<keyword evidence="3" id="KW-0808">Transferase</keyword>
<dbReference type="SUPFAM" id="SSF53335">
    <property type="entry name" value="S-adenosyl-L-methionine-dependent methyltransferases"/>
    <property type="match status" value="1"/>
</dbReference>
<dbReference type="RefSeq" id="WP_109669462.1">
    <property type="nucleotide sequence ID" value="NZ_QGGW01000007.1"/>
</dbReference>
<protein>
    <submittedName>
        <fullName evidence="3">Methyltransferase family protein</fullName>
    </submittedName>
</protein>
<dbReference type="Gene3D" id="6.10.250.3100">
    <property type="match status" value="1"/>
</dbReference>
<dbReference type="Gene3D" id="3.40.50.150">
    <property type="entry name" value="Vaccinia Virus protein VP39"/>
    <property type="match status" value="1"/>
</dbReference>
<dbReference type="PANTHER" id="PTHR43861">
    <property type="entry name" value="TRANS-ACONITATE 2-METHYLTRANSFERASE-RELATED"/>
    <property type="match status" value="1"/>
</dbReference>
<keyword evidence="3" id="KW-0489">Methyltransferase</keyword>
<dbReference type="Proteomes" id="UP000245708">
    <property type="component" value="Unassembled WGS sequence"/>
</dbReference>
<dbReference type="AlphaFoldDB" id="A0A316GHK4"/>
<accession>A0A316GHK4</accession>
<dbReference type="InterPro" id="IPR029063">
    <property type="entry name" value="SAM-dependent_MTases_sf"/>
</dbReference>
<reference evidence="3 4" key="1">
    <citation type="submission" date="2018-05" db="EMBL/GenBank/DDBJ databases">
        <title>Genomic Encyclopedia of Type Strains, Phase IV (KMG-IV): sequencing the most valuable type-strain genomes for metagenomic binning, comparative biology and taxonomic classification.</title>
        <authorList>
            <person name="Goeker M."/>
        </authorList>
    </citation>
    <scope>NUCLEOTIDE SEQUENCE [LARGE SCALE GENOMIC DNA]</scope>
    <source>
        <strain evidence="3 4">DSM 16097</strain>
    </source>
</reference>
<dbReference type="InterPro" id="IPR013630">
    <property type="entry name" value="Methyltransf_Zn-bd_dom_put"/>
</dbReference>
<gene>
    <name evidence="3" type="ORF">C7455_107192</name>
</gene>
<sequence>MNCRHCQAPLRDVFLDLGAAPPSNAYMTRDALRAPEVHYPLRLFVCGTCRLVQTEDFTTADALFSDDYAYFSSTSKGWLAHAARYAAMVIDRLALGPASHVVELASNDGYLLRNFVEAGIPCLGIEPTNSTAVAAEALGIPVLQEFFGEAVGARLAAEGRQADLIAGNNVFAHVPDINDFTAGIAALLKPEGVVTLEFPHLMELVEHGQFDTVYHEHFSYLSLLSVARILAKAGLRIFDVEQIPTHGGSLRVWGCLDGAPHVERGAVAALLAEERARGMAGDDFYRGFQTRAETIKDDLLRFLLKARADGKTVAGYGAAAKGNTLLNFAGVRPDLLNFVCDAATAKQGKFLPGSRIPILAPAALSAAAPDYVLILPWNIAEEVMAQLDPLRASGTRFVTAVPELRVR</sequence>
<dbReference type="Pfam" id="PF08421">
    <property type="entry name" value="Methyltransf_13"/>
    <property type="match status" value="1"/>
</dbReference>
<organism evidence="3 4">
    <name type="scientific">Roseicyclus mahoneyensis</name>
    <dbReference type="NCBI Taxonomy" id="164332"/>
    <lineage>
        <taxon>Bacteria</taxon>
        <taxon>Pseudomonadati</taxon>
        <taxon>Pseudomonadota</taxon>
        <taxon>Alphaproteobacteria</taxon>
        <taxon>Rhodobacterales</taxon>
        <taxon>Roseobacteraceae</taxon>
        <taxon>Roseicyclus</taxon>
    </lineage>
</organism>
<evidence type="ECO:0000313" key="4">
    <source>
        <dbReference type="Proteomes" id="UP000245708"/>
    </source>
</evidence>
<evidence type="ECO:0000259" key="2">
    <source>
        <dbReference type="Pfam" id="PF08484"/>
    </source>
</evidence>
<evidence type="ECO:0000259" key="1">
    <source>
        <dbReference type="Pfam" id="PF08421"/>
    </source>
</evidence>
<dbReference type="Pfam" id="PF13489">
    <property type="entry name" value="Methyltransf_23"/>
    <property type="match status" value="1"/>
</dbReference>
<evidence type="ECO:0000313" key="3">
    <source>
        <dbReference type="EMBL" id="PWK59647.1"/>
    </source>
</evidence>
<dbReference type="GO" id="GO:0032259">
    <property type="term" value="P:methylation"/>
    <property type="evidence" value="ECO:0007669"/>
    <property type="project" value="UniProtKB-KW"/>
</dbReference>
<dbReference type="InterPro" id="IPR013691">
    <property type="entry name" value="MeTrfase_14"/>
</dbReference>
<proteinExistence type="predicted"/>
<feature type="domain" description="Methyltransferase putative zinc binding" evidence="1">
    <location>
        <begin position="3"/>
        <end position="64"/>
    </location>
</feature>
<keyword evidence="4" id="KW-1185">Reference proteome</keyword>
<dbReference type="Gene3D" id="6.20.50.110">
    <property type="entry name" value="Methyltransferase, zinc-binding domain"/>
    <property type="match status" value="1"/>
</dbReference>
<dbReference type="OrthoDB" id="9815644at2"/>
<dbReference type="Gene3D" id="3.40.50.720">
    <property type="entry name" value="NAD(P)-binding Rossmann-like Domain"/>
    <property type="match status" value="1"/>
</dbReference>
<comment type="caution">
    <text evidence="3">The sequence shown here is derived from an EMBL/GenBank/DDBJ whole genome shotgun (WGS) entry which is preliminary data.</text>
</comment>
<dbReference type="Pfam" id="PF08484">
    <property type="entry name" value="Methyltransf_14"/>
    <property type="match status" value="1"/>
</dbReference>
<feature type="domain" description="C-methyltransferase" evidence="2">
    <location>
        <begin position="244"/>
        <end position="402"/>
    </location>
</feature>
<dbReference type="PANTHER" id="PTHR43861:SF5">
    <property type="entry name" value="BLL5978 PROTEIN"/>
    <property type="match status" value="1"/>
</dbReference>
<dbReference type="EMBL" id="QGGW01000007">
    <property type="protein sequence ID" value="PWK59647.1"/>
    <property type="molecule type" value="Genomic_DNA"/>
</dbReference>